<evidence type="ECO:0000313" key="3">
    <source>
        <dbReference type="EMBL" id="CAJ0610662.1"/>
    </source>
</evidence>
<comment type="caution">
    <text evidence="3">The sequence shown here is derived from an EMBL/GenBank/DDBJ whole genome shotgun (WGS) entry which is preliminary data.</text>
</comment>
<dbReference type="AlphaFoldDB" id="A0AA36HIB2"/>
<keyword evidence="2" id="KW-1133">Transmembrane helix</keyword>
<dbReference type="InterPro" id="IPR007633">
    <property type="entry name" value="Phage_P2_Holin"/>
</dbReference>
<dbReference type="InterPro" id="IPR024345">
    <property type="entry name" value="DNA_matur_Phage_T7-like"/>
</dbReference>
<dbReference type="Proteomes" id="UP001176961">
    <property type="component" value="Unassembled WGS sequence"/>
</dbReference>
<keyword evidence="4" id="KW-1185">Reference proteome</keyword>
<protein>
    <submittedName>
        <fullName evidence="3">Uncharacterized protein</fullName>
    </submittedName>
</protein>
<keyword evidence="2" id="KW-0812">Transmembrane</keyword>
<sequence>MHDEVKLVGALAGVGLIVGIAKMLTSNDPITWKQALGRAILSGATGLAAGRARVHPGVARHVRAGDRTEPRRQQVTAPKDALERLHAAVADKLADTIDSMESDAKGLASILNVARQFLKDNGIDVAATPPGSPLGKLADKVSEFPFDPAEDGRLN</sequence>
<dbReference type="Pfam" id="PF11123">
    <property type="entry name" value="DNA_Packaging_2"/>
    <property type="match status" value="1"/>
</dbReference>
<dbReference type="GO" id="GO:0044660">
    <property type="term" value="P:viral release via pore formation in host cell membrane"/>
    <property type="evidence" value="ECO:0007669"/>
    <property type="project" value="InterPro"/>
</dbReference>
<evidence type="ECO:0000256" key="1">
    <source>
        <dbReference type="SAM" id="MobiDB-lite"/>
    </source>
</evidence>
<organism evidence="3 4">
    <name type="scientific">Cylicocyclus nassatus</name>
    <name type="common">Nematode worm</name>
    <dbReference type="NCBI Taxonomy" id="53992"/>
    <lineage>
        <taxon>Eukaryota</taxon>
        <taxon>Metazoa</taxon>
        <taxon>Ecdysozoa</taxon>
        <taxon>Nematoda</taxon>
        <taxon>Chromadorea</taxon>
        <taxon>Rhabditida</taxon>
        <taxon>Rhabditina</taxon>
        <taxon>Rhabditomorpha</taxon>
        <taxon>Strongyloidea</taxon>
        <taxon>Strongylidae</taxon>
        <taxon>Cylicocyclus</taxon>
    </lineage>
</organism>
<reference evidence="3" key="1">
    <citation type="submission" date="2023-07" db="EMBL/GenBank/DDBJ databases">
        <authorList>
            <consortium name="CYATHOMIX"/>
        </authorList>
    </citation>
    <scope>NUCLEOTIDE SEQUENCE</scope>
    <source>
        <strain evidence="3">N/A</strain>
    </source>
</reference>
<dbReference type="EMBL" id="CATQJL010000343">
    <property type="protein sequence ID" value="CAJ0610662.1"/>
    <property type="molecule type" value="Genomic_DNA"/>
</dbReference>
<evidence type="ECO:0000256" key="2">
    <source>
        <dbReference type="SAM" id="Phobius"/>
    </source>
</evidence>
<keyword evidence="2" id="KW-0472">Membrane</keyword>
<dbReference type="Pfam" id="PF04550">
    <property type="entry name" value="Phage_holin_3_2"/>
    <property type="match status" value="1"/>
</dbReference>
<feature type="region of interest" description="Disordered" evidence="1">
    <location>
        <begin position="129"/>
        <end position="155"/>
    </location>
</feature>
<feature type="transmembrane region" description="Helical" evidence="2">
    <location>
        <begin position="6"/>
        <end position="24"/>
    </location>
</feature>
<gene>
    <name evidence="3" type="ORF">CYNAS_LOCUS22645</name>
</gene>
<proteinExistence type="predicted"/>
<name>A0AA36HIB2_CYLNA</name>
<evidence type="ECO:0000313" key="4">
    <source>
        <dbReference type="Proteomes" id="UP001176961"/>
    </source>
</evidence>
<accession>A0AA36HIB2</accession>